<evidence type="ECO:0000256" key="1">
    <source>
        <dbReference type="SAM" id="MobiDB-lite"/>
    </source>
</evidence>
<organism evidence="2 3">
    <name type="scientific">Lentzea waywayandensis</name>
    <dbReference type="NCBI Taxonomy" id="84724"/>
    <lineage>
        <taxon>Bacteria</taxon>
        <taxon>Bacillati</taxon>
        <taxon>Actinomycetota</taxon>
        <taxon>Actinomycetes</taxon>
        <taxon>Pseudonocardiales</taxon>
        <taxon>Pseudonocardiaceae</taxon>
        <taxon>Lentzea</taxon>
    </lineage>
</organism>
<dbReference type="RefSeq" id="WP_093588486.1">
    <property type="nucleotide sequence ID" value="NZ_FOYL01000001.1"/>
</dbReference>
<accession>A0A1I6D3N5</accession>
<name>A0A1I6D3N5_9PSEU</name>
<dbReference type="EMBL" id="FOYL01000001">
    <property type="protein sequence ID" value="SFR00108.1"/>
    <property type="molecule type" value="Genomic_DNA"/>
</dbReference>
<feature type="region of interest" description="Disordered" evidence="1">
    <location>
        <begin position="1"/>
        <end position="23"/>
    </location>
</feature>
<evidence type="ECO:0000313" key="2">
    <source>
        <dbReference type="EMBL" id="SFR00108.1"/>
    </source>
</evidence>
<gene>
    <name evidence="2" type="ORF">SAMN04488564_1011018</name>
</gene>
<dbReference type="Proteomes" id="UP000198583">
    <property type="component" value="Unassembled WGS sequence"/>
</dbReference>
<proteinExistence type="predicted"/>
<dbReference type="AlphaFoldDB" id="A0A1I6D3N5"/>
<reference evidence="3" key="1">
    <citation type="submission" date="2016-10" db="EMBL/GenBank/DDBJ databases">
        <authorList>
            <person name="Varghese N."/>
            <person name="Submissions S."/>
        </authorList>
    </citation>
    <scope>NUCLEOTIDE SEQUENCE [LARGE SCALE GENOMIC DNA]</scope>
    <source>
        <strain evidence="3">DSM 44232</strain>
    </source>
</reference>
<evidence type="ECO:0000313" key="3">
    <source>
        <dbReference type="Proteomes" id="UP000198583"/>
    </source>
</evidence>
<protein>
    <submittedName>
        <fullName evidence="2">Uncharacterized protein</fullName>
    </submittedName>
</protein>
<keyword evidence="3" id="KW-1185">Reference proteome</keyword>
<sequence>MTIHSPEYASSPPSSPDAAATAPSLGRALPGWIVNIRAYALPGFDSYLDGLDKTATPRSRA</sequence>